<organism evidence="2 3">
    <name type="scientific">Bipolaricaulis sibiricus</name>
    <dbReference type="NCBI Taxonomy" id="2501609"/>
    <lineage>
        <taxon>Bacteria</taxon>
        <taxon>Candidatus Bipolaricaulota</taxon>
        <taxon>Candidatus Bipolaricaulia</taxon>
        <taxon>Candidatus Bipolaricaulales</taxon>
        <taxon>Candidatus Bipolaricaulaceae</taxon>
        <taxon>Candidatus Bipolaricaulis</taxon>
    </lineage>
</organism>
<sequence>MNQHMSATFRVLMATTAGVVLAAALVGCGRVTARIDAYSPSDPGSPVRVEAGKTVTLSLTFTNTGNRSGTFYARAIVRDSANVLVTVPPQTVTVAAGKQHTVTWEHTVASPGTYTVQFILGKDASTTYSQAPAAPTPLIVGVPAVVSTKFRIGDRVRVTDAVRVRTGPGTENPQVSHVNYRDSAPAGVEGKVIGGPERAGDYVWWRVEFDAGYTGWSIENNLARVAGG</sequence>
<dbReference type="Gene3D" id="2.30.30.40">
    <property type="entry name" value="SH3 Domains"/>
    <property type="match status" value="1"/>
</dbReference>
<accession>A0A410FSG5</accession>
<gene>
    <name evidence="2" type="ORF">BIP78_0267</name>
</gene>
<dbReference type="InterPro" id="IPR013783">
    <property type="entry name" value="Ig-like_fold"/>
</dbReference>
<proteinExistence type="predicted"/>
<dbReference type="GO" id="GO:0004629">
    <property type="term" value="F:phospholipase C activity"/>
    <property type="evidence" value="ECO:0007669"/>
    <property type="project" value="InterPro"/>
</dbReference>
<protein>
    <recommendedName>
        <fullName evidence="1">Bacterial phospholipase C C-terminal domain-containing protein</fullName>
    </recommendedName>
</protein>
<dbReference type="EMBL" id="CP034928">
    <property type="protein sequence ID" value="QAA76035.1"/>
    <property type="molecule type" value="Genomic_DNA"/>
</dbReference>
<dbReference type="KEGG" id="bih:BIP78_0267"/>
<dbReference type="Pfam" id="PF05506">
    <property type="entry name" value="PLipase_C_C"/>
    <property type="match status" value="1"/>
</dbReference>
<name>A0A410FSG5_BIPS1</name>
<evidence type="ECO:0000313" key="2">
    <source>
        <dbReference type="EMBL" id="QAA76035.1"/>
    </source>
</evidence>
<dbReference type="InterPro" id="IPR008475">
    <property type="entry name" value="PLipase_C_C"/>
</dbReference>
<reference evidence="3" key="1">
    <citation type="submission" date="2018-12" db="EMBL/GenBank/DDBJ databases">
        <title>Complete genome sequence of an uncultured bacterium of the candidate phylum Bipolaricaulota.</title>
        <authorList>
            <person name="Kadnikov V.V."/>
            <person name="Mardanov A.V."/>
            <person name="Beletsky A.V."/>
            <person name="Frank Y.A."/>
            <person name="Karnachuk O.V."/>
            <person name="Ravin N.V."/>
        </authorList>
    </citation>
    <scope>NUCLEOTIDE SEQUENCE [LARGE SCALE GENOMIC DNA]</scope>
</reference>
<evidence type="ECO:0000259" key="1">
    <source>
        <dbReference type="Pfam" id="PF05506"/>
    </source>
</evidence>
<dbReference type="Proteomes" id="UP000287233">
    <property type="component" value="Chromosome"/>
</dbReference>
<dbReference type="Gene3D" id="2.60.40.10">
    <property type="entry name" value="Immunoglobulins"/>
    <property type="match status" value="1"/>
</dbReference>
<dbReference type="GO" id="GO:0016042">
    <property type="term" value="P:lipid catabolic process"/>
    <property type="evidence" value="ECO:0007669"/>
    <property type="project" value="InterPro"/>
</dbReference>
<feature type="domain" description="Bacterial phospholipase C C-terminal" evidence="1">
    <location>
        <begin position="51"/>
        <end position="116"/>
    </location>
</feature>
<dbReference type="AlphaFoldDB" id="A0A410FSG5"/>
<evidence type="ECO:0000313" key="3">
    <source>
        <dbReference type="Proteomes" id="UP000287233"/>
    </source>
</evidence>